<dbReference type="SUPFAM" id="SSF47616">
    <property type="entry name" value="GST C-terminal domain-like"/>
    <property type="match status" value="1"/>
</dbReference>
<dbReference type="InterPro" id="IPR010987">
    <property type="entry name" value="Glutathione-S-Trfase_C-like"/>
</dbReference>
<reference evidence="3 4" key="1">
    <citation type="submission" date="2016-10" db="EMBL/GenBank/DDBJ databases">
        <authorList>
            <person name="de Groot N.N."/>
        </authorList>
    </citation>
    <scope>NUCLEOTIDE SEQUENCE [LARGE SCALE GENOMIC DNA]</scope>
    <source>
        <strain evidence="3 4">DSM 19981</strain>
    </source>
</reference>
<evidence type="ECO:0000259" key="1">
    <source>
        <dbReference type="PROSITE" id="PS50404"/>
    </source>
</evidence>
<dbReference type="PROSITE" id="PS50404">
    <property type="entry name" value="GST_NTER"/>
    <property type="match status" value="1"/>
</dbReference>
<dbReference type="EMBL" id="FOSQ01000003">
    <property type="protein sequence ID" value="SFK52915.1"/>
    <property type="molecule type" value="Genomic_DNA"/>
</dbReference>
<evidence type="ECO:0000313" key="4">
    <source>
        <dbReference type="Proteomes" id="UP000199473"/>
    </source>
</evidence>
<dbReference type="PANTHER" id="PTHR44051:SF8">
    <property type="entry name" value="GLUTATHIONE S-TRANSFERASE GSTA"/>
    <property type="match status" value="1"/>
</dbReference>
<name>A0A1I4A953_9PROT</name>
<proteinExistence type="predicted"/>
<dbReference type="STRING" id="1123062.SAMN02745775_103243"/>
<feature type="domain" description="GST C-terminal" evidence="2">
    <location>
        <begin position="83"/>
        <end position="209"/>
    </location>
</feature>
<dbReference type="OrthoDB" id="9797500at2"/>
<dbReference type="InterPro" id="IPR004045">
    <property type="entry name" value="Glutathione_S-Trfase_N"/>
</dbReference>
<dbReference type="InterPro" id="IPR036282">
    <property type="entry name" value="Glutathione-S-Trfase_C_sf"/>
</dbReference>
<keyword evidence="4" id="KW-1185">Reference proteome</keyword>
<dbReference type="PANTHER" id="PTHR44051">
    <property type="entry name" value="GLUTATHIONE S-TRANSFERASE-RELATED"/>
    <property type="match status" value="1"/>
</dbReference>
<dbReference type="CDD" id="cd00570">
    <property type="entry name" value="GST_N_family"/>
    <property type="match status" value="1"/>
</dbReference>
<dbReference type="AlphaFoldDB" id="A0A1I4A953"/>
<sequence>MPPIEIIGIPQSNFVWATRIAAGEKGLAPVNLPLPPGHAEVMALHPLGRIPVLRQGGLVLAESRAIMAFIDHAFDGPPLMPRDPRAGALAEQWVSLIVTAAEPVLIRQHLFAYLFPGTADGRPDPARVAATLPALDRHLAMLDAALAEGFAGGAAFTLADAYLVPILYWLRGLPEAGARIAAAGHLGGYLDRMLARPAVAATVPPPLPR</sequence>
<dbReference type="Gene3D" id="3.40.30.10">
    <property type="entry name" value="Glutaredoxin"/>
    <property type="match status" value="1"/>
</dbReference>
<dbReference type="PROSITE" id="PS50405">
    <property type="entry name" value="GST_CTER"/>
    <property type="match status" value="1"/>
</dbReference>
<dbReference type="SFLD" id="SFLDG00358">
    <property type="entry name" value="Main_(cytGST)"/>
    <property type="match status" value="1"/>
</dbReference>
<evidence type="ECO:0000259" key="2">
    <source>
        <dbReference type="PROSITE" id="PS50405"/>
    </source>
</evidence>
<accession>A0A1I4A953</accession>
<protein>
    <submittedName>
        <fullName evidence="3">Glutathione S-transferase</fullName>
    </submittedName>
</protein>
<dbReference type="InterPro" id="IPR036249">
    <property type="entry name" value="Thioredoxin-like_sf"/>
</dbReference>
<dbReference type="Gene3D" id="1.20.1050.10">
    <property type="match status" value="1"/>
</dbReference>
<organism evidence="3 4">
    <name type="scientific">Falsiroseomonas stagni DSM 19981</name>
    <dbReference type="NCBI Taxonomy" id="1123062"/>
    <lineage>
        <taxon>Bacteria</taxon>
        <taxon>Pseudomonadati</taxon>
        <taxon>Pseudomonadota</taxon>
        <taxon>Alphaproteobacteria</taxon>
        <taxon>Acetobacterales</taxon>
        <taxon>Roseomonadaceae</taxon>
        <taxon>Falsiroseomonas</taxon>
    </lineage>
</organism>
<dbReference type="Pfam" id="PF13417">
    <property type="entry name" value="GST_N_3"/>
    <property type="match status" value="1"/>
</dbReference>
<dbReference type="InterPro" id="IPR040079">
    <property type="entry name" value="Glutathione_S-Trfase"/>
</dbReference>
<keyword evidence="3" id="KW-0808">Transferase</keyword>
<dbReference type="GO" id="GO:0016740">
    <property type="term" value="F:transferase activity"/>
    <property type="evidence" value="ECO:0007669"/>
    <property type="project" value="UniProtKB-KW"/>
</dbReference>
<dbReference type="RefSeq" id="WP_092959458.1">
    <property type="nucleotide sequence ID" value="NZ_FOSQ01000003.1"/>
</dbReference>
<gene>
    <name evidence="3" type="ORF">SAMN02745775_103243</name>
</gene>
<dbReference type="Pfam" id="PF13410">
    <property type="entry name" value="GST_C_2"/>
    <property type="match status" value="1"/>
</dbReference>
<dbReference type="Proteomes" id="UP000199473">
    <property type="component" value="Unassembled WGS sequence"/>
</dbReference>
<evidence type="ECO:0000313" key="3">
    <source>
        <dbReference type="EMBL" id="SFK52915.1"/>
    </source>
</evidence>
<feature type="domain" description="GST N-terminal" evidence="1">
    <location>
        <begin position="2"/>
        <end position="78"/>
    </location>
</feature>
<dbReference type="SFLD" id="SFLDS00019">
    <property type="entry name" value="Glutathione_Transferase_(cytos"/>
    <property type="match status" value="1"/>
</dbReference>
<dbReference type="SUPFAM" id="SSF52833">
    <property type="entry name" value="Thioredoxin-like"/>
    <property type="match status" value="1"/>
</dbReference>